<evidence type="ECO:0000259" key="15">
    <source>
        <dbReference type="Pfam" id="PF01225"/>
    </source>
</evidence>
<evidence type="ECO:0000256" key="14">
    <source>
        <dbReference type="NCBIfam" id="TIGR01082"/>
    </source>
</evidence>
<dbReference type="InterPro" id="IPR050061">
    <property type="entry name" value="MurCDEF_pg_biosynth"/>
</dbReference>
<evidence type="ECO:0000256" key="7">
    <source>
        <dbReference type="ARBA" id="ARBA00022741"/>
    </source>
</evidence>
<evidence type="ECO:0000256" key="5">
    <source>
        <dbReference type="ARBA" id="ARBA00022598"/>
    </source>
</evidence>
<proteinExistence type="predicted"/>
<name>S3K0W8_TREMA</name>
<evidence type="ECO:0000256" key="9">
    <source>
        <dbReference type="ARBA" id="ARBA00022960"/>
    </source>
</evidence>
<dbReference type="UniPathway" id="UPA00219"/>
<dbReference type="PANTHER" id="PTHR43445:SF3">
    <property type="entry name" value="UDP-N-ACETYLMURAMATE--L-ALANINE LIGASE"/>
    <property type="match status" value="1"/>
</dbReference>
<dbReference type="GO" id="GO:0008360">
    <property type="term" value="P:regulation of cell shape"/>
    <property type="evidence" value="ECO:0007669"/>
    <property type="project" value="UniProtKB-KW"/>
</dbReference>
<organism evidence="18 19">
    <name type="scientific">Treponema maltophilum ATCC 51939</name>
    <dbReference type="NCBI Taxonomy" id="1125699"/>
    <lineage>
        <taxon>Bacteria</taxon>
        <taxon>Pseudomonadati</taxon>
        <taxon>Spirochaetota</taxon>
        <taxon>Spirochaetia</taxon>
        <taxon>Spirochaetales</taxon>
        <taxon>Treponemataceae</taxon>
        <taxon>Treponema</taxon>
    </lineage>
</organism>
<dbReference type="PATRIC" id="fig|1125699.3.peg.1467"/>
<feature type="domain" description="Mur ligase C-terminal" evidence="16">
    <location>
        <begin position="369"/>
        <end position="489"/>
    </location>
</feature>
<evidence type="ECO:0000256" key="13">
    <source>
        <dbReference type="ARBA" id="ARBA00047833"/>
    </source>
</evidence>
<evidence type="ECO:0000259" key="17">
    <source>
        <dbReference type="Pfam" id="PF08245"/>
    </source>
</evidence>
<dbReference type="EMBL" id="ATFF01000006">
    <property type="protein sequence ID" value="EPF31120.1"/>
    <property type="molecule type" value="Genomic_DNA"/>
</dbReference>
<comment type="catalytic activity">
    <reaction evidence="13">
        <text>UDP-N-acetyl-alpha-D-muramate + L-alanine + ATP = UDP-N-acetyl-alpha-D-muramoyl-L-alanine + ADP + phosphate + H(+)</text>
        <dbReference type="Rhea" id="RHEA:23372"/>
        <dbReference type="ChEBI" id="CHEBI:15378"/>
        <dbReference type="ChEBI" id="CHEBI:30616"/>
        <dbReference type="ChEBI" id="CHEBI:43474"/>
        <dbReference type="ChEBI" id="CHEBI:57972"/>
        <dbReference type="ChEBI" id="CHEBI:70757"/>
        <dbReference type="ChEBI" id="CHEBI:83898"/>
        <dbReference type="ChEBI" id="CHEBI:456216"/>
        <dbReference type="EC" id="6.3.2.8"/>
    </reaction>
</comment>
<evidence type="ECO:0000313" key="19">
    <source>
        <dbReference type="Proteomes" id="UP000014541"/>
    </source>
</evidence>
<accession>S3K0W8</accession>
<evidence type="ECO:0000256" key="8">
    <source>
        <dbReference type="ARBA" id="ARBA00022840"/>
    </source>
</evidence>
<protein>
    <recommendedName>
        <fullName evidence="3 14">UDP-N-acetylmuramate--L-alanine ligase</fullName>
        <ecNumber evidence="3 14">6.3.2.8</ecNumber>
    </recommendedName>
</protein>
<evidence type="ECO:0000256" key="2">
    <source>
        <dbReference type="ARBA" id="ARBA00004752"/>
    </source>
</evidence>
<dbReference type="PANTHER" id="PTHR43445">
    <property type="entry name" value="UDP-N-ACETYLMURAMATE--L-ALANINE LIGASE-RELATED"/>
    <property type="match status" value="1"/>
</dbReference>
<keyword evidence="19" id="KW-1185">Reference proteome</keyword>
<dbReference type="Proteomes" id="UP000014541">
    <property type="component" value="Unassembled WGS sequence"/>
</dbReference>
<evidence type="ECO:0000256" key="11">
    <source>
        <dbReference type="ARBA" id="ARBA00023306"/>
    </source>
</evidence>
<dbReference type="eggNOG" id="COG0773">
    <property type="taxonomic scope" value="Bacteria"/>
</dbReference>
<reference evidence="18 19" key="1">
    <citation type="submission" date="2013-04" db="EMBL/GenBank/DDBJ databases">
        <title>The Genome Sequence of Treponema maltophilum ATCC 51939.</title>
        <authorList>
            <consortium name="The Broad Institute Genomics Platform"/>
            <person name="Earl A."/>
            <person name="Ward D."/>
            <person name="Feldgarden M."/>
            <person name="Gevers D."/>
            <person name="Leonetti C."/>
            <person name="Blanton J.M."/>
            <person name="Dewhirst F.E."/>
            <person name="Izard J."/>
            <person name="Walker B."/>
            <person name="Young S."/>
            <person name="Zeng Q."/>
            <person name="Gargeya S."/>
            <person name="Fitzgerald M."/>
            <person name="Haas B."/>
            <person name="Abouelleil A."/>
            <person name="Allen A.W."/>
            <person name="Alvarado L."/>
            <person name="Arachchi H.M."/>
            <person name="Berlin A.M."/>
            <person name="Chapman S.B."/>
            <person name="Gainer-Dewar J."/>
            <person name="Goldberg J."/>
            <person name="Griggs A."/>
            <person name="Gujja S."/>
            <person name="Hansen M."/>
            <person name="Howarth C."/>
            <person name="Imamovic A."/>
            <person name="Ireland A."/>
            <person name="Larimer J."/>
            <person name="McCowan C."/>
            <person name="Murphy C."/>
            <person name="Pearson M."/>
            <person name="Poon T.W."/>
            <person name="Priest M."/>
            <person name="Roberts A."/>
            <person name="Saif S."/>
            <person name="Shea T."/>
            <person name="Sisk P."/>
            <person name="Sykes S."/>
            <person name="Wortman J."/>
            <person name="Nusbaum C."/>
            <person name="Birren B."/>
        </authorList>
    </citation>
    <scope>NUCLEOTIDE SEQUENCE [LARGE SCALE GENOMIC DNA]</scope>
    <source>
        <strain evidence="18 19">ATCC 51939</strain>
    </source>
</reference>
<dbReference type="InterPro" id="IPR004101">
    <property type="entry name" value="Mur_ligase_C"/>
</dbReference>
<keyword evidence="8" id="KW-0067">ATP-binding</keyword>
<keyword evidence="5 18" id="KW-0436">Ligase</keyword>
<evidence type="ECO:0000256" key="6">
    <source>
        <dbReference type="ARBA" id="ARBA00022618"/>
    </source>
</evidence>
<evidence type="ECO:0000256" key="10">
    <source>
        <dbReference type="ARBA" id="ARBA00022984"/>
    </source>
</evidence>
<dbReference type="AlphaFoldDB" id="S3K0W8"/>
<evidence type="ECO:0000256" key="4">
    <source>
        <dbReference type="ARBA" id="ARBA00022490"/>
    </source>
</evidence>
<evidence type="ECO:0000256" key="12">
    <source>
        <dbReference type="ARBA" id="ARBA00023316"/>
    </source>
</evidence>
<dbReference type="HOGENOM" id="CLU_028104_1_0_12"/>
<dbReference type="Gene3D" id="3.40.1190.10">
    <property type="entry name" value="Mur-like, catalytic domain"/>
    <property type="match status" value="1"/>
</dbReference>
<gene>
    <name evidence="18" type="ORF">HMPREF9194_01454</name>
</gene>
<dbReference type="GO" id="GO:0009252">
    <property type="term" value="P:peptidoglycan biosynthetic process"/>
    <property type="evidence" value="ECO:0007669"/>
    <property type="project" value="UniProtKB-UniRule"/>
</dbReference>
<dbReference type="InterPro" id="IPR036615">
    <property type="entry name" value="Mur_ligase_C_dom_sf"/>
</dbReference>
<dbReference type="GO" id="GO:0005524">
    <property type="term" value="F:ATP binding"/>
    <property type="evidence" value="ECO:0007669"/>
    <property type="project" value="UniProtKB-KW"/>
</dbReference>
<dbReference type="InterPro" id="IPR013221">
    <property type="entry name" value="Mur_ligase_cen"/>
</dbReference>
<evidence type="ECO:0000313" key="18">
    <source>
        <dbReference type="EMBL" id="EPF31120.1"/>
    </source>
</evidence>
<comment type="pathway">
    <text evidence="2">Cell wall biogenesis; peptidoglycan biosynthesis.</text>
</comment>
<keyword evidence="4" id="KW-0963">Cytoplasm</keyword>
<dbReference type="Pfam" id="PF01225">
    <property type="entry name" value="Mur_ligase"/>
    <property type="match status" value="1"/>
</dbReference>
<dbReference type="InterPro" id="IPR036565">
    <property type="entry name" value="Mur-like_cat_sf"/>
</dbReference>
<dbReference type="InterPro" id="IPR005758">
    <property type="entry name" value="UDP-N-AcMur_Ala_ligase_MurC"/>
</dbReference>
<keyword evidence="10" id="KW-0573">Peptidoglycan synthesis</keyword>
<dbReference type="GO" id="GO:0008763">
    <property type="term" value="F:UDP-N-acetylmuramate-L-alanine ligase activity"/>
    <property type="evidence" value="ECO:0007669"/>
    <property type="project" value="UniProtKB-UniRule"/>
</dbReference>
<dbReference type="Pfam" id="PF02875">
    <property type="entry name" value="Mur_ligase_C"/>
    <property type="match status" value="1"/>
</dbReference>
<dbReference type="OrthoDB" id="9804126at2"/>
<dbReference type="Pfam" id="PF08245">
    <property type="entry name" value="Mur_ligase_M"/>
    <property type="match status" value="1"/>
</dbReference>
<dbReference type="SUPFAM" id="SSF51984">
    <property type="entry name" value="MurCD N-terminal domain"/>
    <property type="match status" value="1"/>
</dbReference>
<comment type="caution">
    <text evidence="18">The sequence shown here is derived from an EMBL/GenBank/DDBJ whole genome shotgun (WGS) entry which is preliminary data.</text>
</comment>
<dbReference type="SUPFAM" id="SSF53623">
    <property type="entry name" value="MurD-like peptide ligases, catalytic domain"/>
    <property type="match status" value="1"/>
</dbReference>
<dbReference type="STRING" id="1125699.HMPREF9194_01454"/>
<dbReference type="GO" id="GO:0005737">
    <property type="term" value="C:cytoplasm"/>
    <property type="evidence" value="ECO:0007669"/>
    <property type="project" value="UniProtKB-SubCell"/>
</dbReference>
<comment type="subcellular location">
    <subcellularLocation>
        <location evidence="1">Cytoplasm</location>
    </subcellularLocation>
</comment>
<dbReference type="EC" id="6.3.2.8" evidence="3 14"/>
<evidence type="ECO:0000259" key="16">
    <source>
        <dbReference type="Pfam" id="PF02875"/>
    </source>
</evidence>
<dbReference type="Gene3D" id="3.90.190.20">
    <property type="entry name" value="Mur ligase, C-terminal domain"/>
    <property type="match status" value="1"/>
</dbReference>
<feature type="domain" description="Mur ligase N-terminal catalytic" evidence="15">
    <location>
        <begin position="33"/>
        <end position="131"/>
    </location>
</feature>
<dbReference type="GO" id="GO:0071555">
    <property type="term" value="P:cell wall organization"/>
    <property type="evidence" value="ECO:0007669"/>
    <property type="project" value="UniProtKB-KW"/>
</dbReference>
<keyword evidence="12" id="KW-0961">Cell wall biogenesis/degradation</keyword>
<feature type="domain" description="Mur ligase central" evidence="17">
    <location>
        <begin position="138"/>
        <end position="319"/>
    </location>
</feature>
<dbReference type="SUPFAM" id="SSF53244">
    <property type="entry name" value="MurD-like peptide ligases, peptide-binding domain"/>
    <property type="match status" value="1"/>
</dbReference>
<dbReference type="InterPro" id="IPR000713">
    <property type="entry name" value="Mur_ligase_N"/>
</dbReference>
<evidence type="ECO:0000256" key="1">
    <source>
        <dbReference type="ARBA" id="ARBA00004496"/>
    </source>
</evidence>
<keyword evidence="9" id="KW-0133">Cell shape</keyword>
<dbReference type="GO" id="GO:0051301">
    <property type="term" value="P:cell division"/>
    <property type="evidence" value="ECO:0007669"/>
    <property type="project" value="UniProtKB-KW"/>
</dbReference>
<dbReference type="NCBIfam" id="TIGR01082">
    <property type="entry name" value="murC"/>
    <property type="match status" value="1"/>
</dbReference>
<evidence type="ECO:0000256" key="3">
    <source>
        <dbReference type="ARBA" id="ARBA00012211"/>
    </source>
</evidence>
<sequence>MSADQSPQPFPAEHSPGKKVASSFFKNDLHGAHIHFTGIKGTGMAALVEICAYRGARISGSDVAERFYTDEVLERLGIKPTLFDAAHISADIDVLIYSSAYSPDTNPELIAARKAGIPMLLYTEALGLVSETAYSCGIAGVHGKTTTTGMCGLLLKALDVPAQVLAGSVIPAFGGCTLNVGRRFFVAETCEYRRHFMSFRPRKIILTSVESDHQDYYPTYESIRDAFVDYCLLLPHNGELIYCADDKGAEEVMRIVQSKRADIRLTPYGVNASGDYRIIFGNTGEGVQHFSLAAFDTDFCVSVPGKHIVLNGAAACALAVSLYAESSGEVLSERNKALIAKKLQAGLSRFGGAKRRSETVARCKAANGKDILIVDDYAHHPTAIKTTIAGFRSFYPGYRIIVDFMSHTYTRTAALLDDFASAFSDADEIILHKIYASAREHYDGSVSGKDLYEKVRARHDNVHYFEEVEDALPFTLERLSEPSSPVLFMTMGAGDNWKLGKLIAEKLNA</sequence>
<keyword evidence="7" id="KW-0547">Nucleotide-binding</keyword>
<keyword evidence="6" id="KW-0132">Cell division</keyword>
<keyword evidence="11" id="KW-0131">Cell cycle</keyword>
<dbReference type="Gene3D" id="3.40.50.720">
    <property type="entry name" value="NAD(P)-binding Rossmann-like Domain"/>
    <property type="match status" value="1"/>
</dbReference>
<dbReference type="RefSeq" id="WP_016525731.1">
    <property type="nucleotide sequence ID" value="NZ_KE332518.1"/>
</dbReference>